<dbReference type="Proteomes" id="UP000054266">
    <property type="component" value="Unassembled WGS sequence"/>
</dbReference>
<proteinExistence type="predicted"/>
<keyword evidence="2" id="KW-1185">Reference proteome</keyword>
<sequence length="116" mass="12516">MTTLTYYSFEVRKDARSGCRHWHPALCSIFPFSGTSPGLALECGGFSFLQVSVLGGLASSVNPENSVPVAVDQGPRGYESVPTPLTFLSSGSTPSFRLYTAPNPRLVRTKQQEACK</sequence>
<gene>
    <name evidence="1" type="ORF">PV04_10314</name>
</gene>
<dbReference type="AlphaFoldDB" id="A0A0D2DMB1"/>
<accession>A0A0D2DMB1</accession>
<protein>
    <submittedName>
        <fullName evidence="1">Uncharacterized protein</fullName>
    </submittedName>
</protein>
<evidence type="ECO:0000313" key="2">
    <source>
        <dbReference type="Proteomes" id="UP000054266"/>
    </source>
</evidence>
<name>A0A0D2DMB1_9EURO</name>
<dbReference type="EMBL" id="KN846962">
    <property type="protein sequence ID" value="KIW63482.1"/>
    <property type="molecule type" value="Genomic_DNA"/>
</dbReference>
<reference evidence="1 2" key="1">
    <citation type="submission" date="2015-01" db="EMBL/GenBank/DDBJ databases">
        <title>The Genome Sequence of Capronia semiimmersa CBS27337.</title>
        <authorList>
            <consortium name="The Broad Institute Genomics Platform"/>
            <person name="Cuomo C."/>
            <person name="de Hoog S."/>
            <person name="Gorbushina A."/>
            <person name="Stielow B."/>
            <person name="Teixiera M."/>
            <person name="Abouelleil A."/>
            <person name="Chapman S.B."/>
            <person name="Priest M."/>
            <person name="Young S.K."/>
            <person name="Wortman J."/>
            <person name="Nusbaum C."/>
            <person name="Birren B."/>
        </authorList>
    </citation>
    <scope>NUCLEOTIDE SEQUENCE [LARGE SCALE GENOMIC DNA]</scope>
    <source>
        <strain evidence="1 2">CBS 27337</strain>
    </source>
</reference>
<organism evidence="1 2">
    <name type="scientific">Phialophora macrospora</name>
    <dbReference type="NCBI Taxonomy" id="1851006"/>
    <lineage>
        <taxon>Eukaryota</taxon>
        <taxon>Fungi</taxon>
        <taxon>Dikarya</taxon>
        <taxon>Ascomycota</taxon>
        <taxon>Pezizomycotina</taxon>
        <taxon>Eurotiomycetes</taxon>
        <taxon>Chaetothyriomycetidae</taxon>
        <taxon>Chaetothyriales</taxon>
        <taxon>Herpotrichiellaceae</taxon>
        <taxon>Phialophora</taxon>
    </lineage>
</organism>
<evidence type="ECO:0000313" key="1">
    <source>
        <dbReference type="EMBL" id="KIW63482.1"/>
    </source>
</evidence>
<dbReference type="HOGENOM" id="CLU_2096581_0_0_1"/>